<evidence type="ECO:0000256" key="4">
    <source>
        <dbReference type="ARBA" id="ARBA00023125"/>
    </source>
</evidence>
<keyword evidence="1" id="KW-0479">Metal-binding</keyword>
<dbReference type="EMBL" id="JAVRBK010000003">
    <property type="protein sequence ID" value="KAK5646016.1"/>
    <property type="molecule type" value="Genomic_DNA"/>
</dbReference>
<dbReference type="PANTHER" id="PTHR46927:SF3">
    <property type="entry name" value="THAP-TYPE DOMAIN-CONTAINING PROTEIN"/>
    <property type="match status" value="1"/>
</dbReference>
<dbReference type="SMART" id="SM00980">
    <property type="entry name" value="THAP"/>
    <property type="match status" value="1"/>
</dbReference>
<dbReference type="AlphaFoldDB" id="A0AAN7VIB2"/>
<feature type="coiled-coil region" evidence="6">
    <location>
        <begin position="155"/>
        <end position="200"/>
    </location>
</feature>
<protein>
    <recommendedName>
        <fullName evidence="8">THAP-type domain-containing protein</fullName>
    </recommendedName>
</protein>
<dbReference type="PANTHER" id="PTHR46927">
    <property type="entry name" value="AGAP005574-PA"/>
    <property type="match status" value="1"/>
</dbReference>
<dbReference type="InterPro" id="IPR006612">
    <property type="entry name" value="THAP_Znf"/>
</dbReference>
<proteinExistence type="predicted"/>
<evidence type="ECO:0000256" key="2">
    <source>
        <dbReference type="ARBA" id="ARBA00022771"/>
    </source>
</evidence>
<dbReference type="Proteomes" id="UP001329430">
    <property type="component" value="Chromosome 3"/>
</dbReference>
<evidence type="ECO:0000313" key="10">
    <source>
        <dbReference type="Proteomes" id="UP001329430"/>
    </source>
</evidence>
<accession>A0AAN7VIB2</accession>
<evidence type="ECO:0000256" key="6">
    <source>
        <dbReference type="SAM" id="Coils"/>
    </source>
</evidence>
<dbReference type="InterPro" id="IPR052224">
    <property type="entry name" value="THAP_domain_protein"/>
</dbReference>
<keyword evidence="4 5" id="KW-0238">DNA-binding</keyword>
<evidence type="ECO:0000256" key="5">
    <source>
        <dbReference type="PROSITE-ProRule" id="PRU00309"/>
    </source>
</evidence>
<comment type="caution">
    <text evidence="9">The sequence shown here is derived from an EMBL/GenBank/DDBJ whole genome shotgun (WGS) entry which is preliminary data.</text>
</comment>
<sequence>MPGIRCAVYGCNNNLLTIKKRGENVIFHAFPKKKNFVNNTIRLEWINRCKRADKFNPDTHKICSVHFCEQSYERDMQNELLGLPLKKKLKSTAVPTLHLPNRKNTTVTDRERSRGGTNQQIISELFTNPKNNENKSESTGESPETSTMHQNVLSEDSYKLKYEELLAQHTKLQNNYSSLVEENKKEIKRLTDLLRYYKNKNSRNPNAIEGSSNLLSKVLRKIFKLSLRSCGCIILYIYKRYNRE</sequence>
<keyword evidence="3" id="KW-0862">Zinc</keyword>
<dbReference type="GO" id="GO:0008270">
    <property type="term" value="F:zinc ion binding"/>
    <property type="evidence" value="ECO:0007669"/>
    <property type="project" value="UniProtKB-KW"/>
</dbReference>
<dbReference type="SMART" id="SM00692">
    <property type="entry name" value="DM3"/>
    <property type="match status" value="1"/>
</dbReference>
<evidence type="ECO:0000256" key="1">
    <source>
        <dbReference type="ARBA" id="ARBA00022723"/>
    </source>
</evidence>
<name>A0AAN7VIB2_9COLE</name>
<evidence type="ECO:0000313" key="9">
    <source>
        <dbReference type="EMBL" id="KAK5646016.1"/>
    </source>
</evidence>
<organism evidence="9 10">
    <name type="scientific">Pyrocoelia pectoralis</name>
    <dbReference type="NCBI Taxonomy" id="417401"/>
    <lineage>
        <taxon>Eukaryota</taxon>
        <taxon>Metazoa</taxon>
        <taxon>Ecdysozoa</taxon>
        <taxon>Arthropoda</taxon>
        <taxon>Hexapoda</taxon>
        <taxon>Insecta</taxon>
        <taxon>Pterygota</taxon>
        <taxon>Neoptera</taxon>
        <taxon>Endopterygota</taxon>
        <taxon>Coleoptera</taxon>
        <taxon>Polyphaga</taxon>
        <taxon>Elateriformia</taxon>
        <taxon>Elateroidea</taxon>
        <taxon>Lampyridae</taxon>
        <taxon>Lampyrinae</taxon>
        <taxon>Pyrocoelia</taxon>
    </lineage>
</organism>
<feature type="region of interest" description="Disordered" evidence="7">
    <location>
        <begin position="104"/>
        <end position="149"/>
    </location>
</feature>
<keyword evidence="2 5" id="KW-0863">Zinc-finger</keyword>
<evidence type="ECO:0000259" key="8">
    <source>
        <dbReference type="PROSITE" id="PS50950"/>
    </source>
</evidence>
<reference evidence="9 10" key="1">
    <citation type="journal article" date="2024" name="Insects">
        <title>An Improved Chromosome-Level Genome Assembly of the Firefly Pyrocoelia pectoralis.</title>
        <authorList>
            <person name="Fu X."/>
            <person name="Meyer-Rochow V.B."/>
            <person name="Ballantyne L."/>
            <person name="Zhu X."/>
        </authorList>
    </citation>
    <scope>NUCLEOTIDE SEQUENCE [LARGE SCALE GENOMIC DNA]</scope>
    <source>
        <strain evidence="9">XCY_ONT2</strain>
    </source>
</reference>
<gene>
    <name evidence="9" type="ORF">RI129_004480</name>
</gene>
<evidence type="ECO:0000256" key="3">
    <source>
        <dbReference type="ARBA" id="ARBA00022833"/>
    </source>
</evidence>
<dbReference type="Pfam" id="PF05485">
    <property type="entry name" value="THAP"/>
    <property type="match status" value="1"/>
</dbReference>
<dbReference type="SUPFAM" id="SSF57716">
    <property type="entry name" value="Glucocorticoid receptor-like (DNA-binding domain)"/>
    <property type="match status" value="1"/>
</dbReference>
<feature type="domain" description="THAP-type" evidence="8">
    <location>
        <begin position="1"/>
        <end position="98"/>
    </location>
</feature>
<evidence type="ECO:0000256" key="7">
    <source>
        <dbReference type="SAM" id="MobiDB-lite"/>
    </source>
</evidence>
<keyword evidence="10" id="KW-1185">Reference proteome</keyword>
<dbReference type="GO" id="GO:0003677">
    <property type="term" value="F:DNA binding"/>
    <property type="evidence" value="ECO:0007669"/>
    <property type="project" value="UniProtKB-UniRule"/>
</dbReference>
<feature type="compositionally biased region" description="Polar residues" evidence="7">
    <location>
        <begin position="115"/>
        <end position="131"/>
    </location>
</feature>
<keyword evidence="6" id="KW-0175">Coiled coil</keyword>
<dbReference type="PROSITE" id="PS50950">
    <property type="entry name" value="ZF_THAP"/>
    <property type="match status" value="1"/>
</dbReference>